<dbReference type="Pfam" id="PF03349">
    <property type="entry name" value="Toluene_X"/>
    <property type="match status" value="1"/>
</dbReference>
<evidence type="ECO:0000256" key="8">
    <source>
        <dbReference type="SAM" id="SignalP"/>
    </source>
</evidence>
<evidence type="ECO:0000256" key="4">
    <source>
        <dbReference type="ARBA" id="ARBA00022692"/>
    </source>
</evidence>
<evidence type="ECO:0000256" key="6">
    <source>
        <dbReference type="ARBA" id="ARBA00023136"/>
    </source>
</evidence>
<keyword evidence="4" id="KW-0812">Transmembrane</keyword>
<keyword evidence="10" id="KW-1185">Reference proteome</keyword>
<sequence>MNRFATAVVATIIGAGTATAGGLDRSGQNINILFEEGTYAELSFGYVAPTVDGNDLAAFRGQATGDVAGNFIRAGLGYKQQINDQLSFALIVDQPYGADIAYAPGVPGVGGSLTLGGTRATLNATALTGLVRYEFTDRFSVHGGIRAQTINAAVDLRGGGYGPLGTYSVTLDGDTAFGFQVGGAYEIPEIALRLAVTYFSEIDHEFQSVETGLTPVAVNGITEVTTPEAINIDFQTGIAKDTLAFASFRYADYGVVRVSPPVFNGATGGASLTNIDTARDLSIGVGRRFSDQLSASVALNFSDGGSDNLVSPLGPTDGSIGITLAGSYQVTDQIKLSGGINYTKFGDSIPTVGGNQLANIDDNSAVGVGFRIGYSF</sequence>
<evidence type="ECO:0000256" key="5">
    <source>
        <dbReference type="ARBA" id="ARBA00022729"/>
    </source>
</evidence>
<comment type="similarity">
    <text evidence="2">Belongs to the OmpP1/FadL family.</text>
</comment>
<dbReference type="GO" id="GO:0009279">
    <property type="term" value="C:cell outer membrane"/>
    <property type="evidence" value="ECO:0007669"/>
    <property type="project" value="UniProtKB-SubCell"/>
</dbReference>
<evidence type="ECO:0000256" key="7">
    <source>
        <dbReference type="ARBA" id="ARBA00023237"/>
    </source>
</evidence>
<evidence type="ECO:0000313" key="9">
    <source>
        <dbReference type="EMBL" id="SFI39691.1"/>
    </source>
</evidence>
<keyword evidence="6" id="KW-0472">Membrane</keyword>
<dbReference type="RefSeq" id="WP_092777186.1">
    <property type="nucleotide sequence ID" value="NZ_FORA01000001.1"/>
</dbReference>
<dbReference type="GO" id="GO:0015483">
    <property type="term" value="F:long-chain fatty acid transporting porin activity"/>
    <property type="evidence" value="ECO:0007669"/>
    <property type="project" value="TreeGrafter"/>
</dbReference>
<reference evidence="9 10" key="1">
    <citation type="submission" date="2016-10" db="EMBL/GenBank/DDBJ databases">
        <authorList>
            <person name="de Groot N.N."/>
        </authorList>
    </citation>
    <scope>NUCLEOTIDE SEQUENCE [LARGE SCALE GENOMIC DNA]</scope>
    <source>
        <strain evidence="9 10">DSM 19073</strain>
    </source>
</reference>
<dbReference type="SUPFAM" id="SSF56935">
    <property type="entry name" value="Porins"/>
    <property type="match status" value="1"/>
</dbReference>
<keyword evidence="3" id="KW-1134">Transmembrane beta strand</keyword>
<proteinExistence type="inferred from homology"/>
<protein>
    <submittedName>
        <fullName evidence="9">Long-chain fatty acid transport protein</fullName>
    </submittedName>
</protein>
<dbReference type="Gene3D" id="2.40.160.60">
    <property type="entry name" value="Outer membrane protein transport protein (OMPP1/FadL/TodX)"/>
    <property type="match status" value="1"/>
</dbReference>
<dbReference type="PANTHER" id="PTHR35093:SF8">
    <property type="entry name" value="OUTER MEMBRANE PROTEIN NMB0088-RELATED"/>
    <property type="match status" value="1"/>
</dbReference>
<feature type="signal peptide" evidence="8">
    <location>
        <begin position="1"/>
        <end position="20"/>
    </location>
</feature>
<accession>A0A1I3HVH8</accession>
<feature type="chain" id="PRO_5011572414" evidence="8">
    <location>
        <begin position="21"/>
        <end position="376"/>
    </location>
</feature>
<comment type="subcellular location">
    <subcellularLocation>
        <location evidence="1">Cell outer membrane</location>
        <topology evidence="1">Multi-pass membrane protein</topology>
    </subcellularLocation>
</comment>
<dbReference type="PANTHER" id="PTHR35093">
    <property type="entry name" value="OUTER MEMBRANE PROTEIN NMB0088-RELATED"/>
    <property type="match status" value="1"/>
</dbReference>
<dbReference type="InterPro" id="IPR005017">
    <property type="entry name" value="OMPP1/FadL/TodX"/>
</dbReference>
<gene>
    <name evidence="9" type="ORF">SAMN04488095_0722</name>
</gene>
<dbReference type="AlphaFoldDB" id="A0A1I3HVH8"/>
<dbReference type="Proteomes" id="UP000199110">
    <property type="component" value="Unassembled WGS sequence"/>
</dbReference>
<evidence type="ECO:0000256" key="1">
    <source>
        <dbReference type="ARBA" id="ARBA00004571"/>
    </source>
</evidence>
<dbReference type="OrthoDB" id="6679728at2"/>
<dbReference type="EMBL" id="FORA01000001">
    <property type="protein sequence ID" value="SFI39691.1"/>
    <property type="molecule type" value="Genomic_DNA"/>
</dbReference>
<evidence type="ECO:0000256" key="3">
    <source>
        <dbReference type="ARBA" id="ARBA00022452"/>
    </source>
</evidence>
<keyword evidence="5 8" id="KW-0732">Signal</keyword>
<name>A0A1I3HVH8_9RHOB</name>
<evidence type="ECO:0000256" key="2">
    <source>
        <dbReference type="ARBA" id="ARBA00008163"/>
    </source>
</evidence>
<organism evidence="9 10">
    <name type="scientific">Jannaschia pohangensis</name>
    <dbReference type="NCBI Taxonomy" id="390807"/>
    <lineage>
        <taxon>Bacteria</taxon>
        <taxon>Pseudomonadati</taxon>
        <taxon>Pseudomonadota</taxon>
        <taxon>Alphaproteobacteria</taxon>
        <taxon>Rhodobacterales</taxon>
        <taxon>Roseobacteraceae</taxon>
        <taxon>Jannaschia</taxon>
    </lineage>
</organism>
<evidence type="ECO:0000313" key="10">
    <source>
        <dbReference type="Proteomes" id="UP000199110"/>
    </source>
</evidence>
<dbReference type="STRING" id="390807.SAMN04488095_0722"/>
<keyword evidence="7" id="KW-0998">Cell outer membrane</keyword>